<accession>A0A318NU11</accession>
<sequence length="126" mass="14266">MKKILILSTVSLGLLAMANATAADGLQRSKQSSGSTDNILLWSHYDQGYIISNYELGDLDGFKEQLRLQEQVIKKLQDKLSNMENENRNQNSEIDNLKRKLQGQDNAQSEISDLKRSVQDLNNKIK</sequence>
<evidence type="ECO:0000313" key="3">
    <source>
        <dbReference type="EMBL" id="PYD37401.1"/>
    </source>
</evidence>
<dbReference type="RefSeq" id="WP_004950500.1">
    <property type="nucleotide sequence ID" value="NZ_CP185735.1"/>
</dbReference>
<dbReference type="AlphaFoldDB" id="A0A318NU11"/>
<keyword evidence="2" id="KW-0732">Signal</keyword>
<dbReference type="Proteomes" id="UP000248196">
    <property type="component" value="Unassembled WGS sequence"/>
</dbReference>
<organism evidence="3 4">
    <name type="scientific">Serratia plymuthica</name>
    <dbReference type="NCBI Taxonomy" id="82996"/>
    <lineage>
        <taxon>Bacteria</taxon>
        <taxon>Pseudomonadati</taxon>
        <taxon>Pseudomonadota</taxon>
        <taxon>Gammaproteobacteria</taxon>
        <taxon>Enterobacterales</taxon>
        <taxon>Yersiniaceae</taxon>
        <taxon>Serratia</taxon>
    </lineage>
</organism>
<feature type="region of interest" description="Disordered" evidence="1">
    <location>
        <begin position="79"/>
        <end position="126"/>
    </location>
</feature>
<feature type="signal peptide" evidence="2">
    <location>
        <begin position="1"/>
        <end position="22"/>
    </location>
</feature>
<evidence type="ECO:0000313" key="4">
    <source>
        <dbReference type="Proteomes" id="UP000248196"/>
    </source>
</evidence>
<comment type="caution">
    <text evidence="3">The sequence shown here is derived from an EMBL/GenBank/DDBJ whole genome shotgun (WGS) entry which is preliminary data.</text>
</comment>
<feature type="compositionally biased region" description="Polar residues" evidence="1">
    <location>
        <begin position="79"/>
        <end position="94"/>
    </location>
</feature>
<proteinExistence type="predicted"/>
<evidence type="ECO:0000256" key="2">
    <source>
        <dbReference type="SAM" id="SignalP"/>
    </source>
</evidence>
<dbReference type="OrthoDB" id="9956511at2"/>
<reference evidence="3 4" key="1">
    <citation type="submission" date="2017-11" db="EMBL/GenBank/DDBJ databases">
        <title>Genome sequence of the oocydin A producing rhizobacterium Serratia plymuthica 4Rx5.</title>
        <authorList>
            <person name="Matilla M.A."/>
            <person name="Udaondo Z."/>
            <person name="Salmond G.P.C."/>
        </authorList>
    </citation>
    <scope>NUCLEOTIDE SEQUENCE [LARGE SCALE GENOMIC DNA]</scope>
    <source>
        <strain evidence="3 4">4Rx5</strain>
    </source>
</reference>
<gene>
    <name evidence="3" type="ORF">CT690_18595</name>
</gene>
<dbReference type="EMBL" id="PESE01000006">
    <property type="protein sequence ID" value="PYD37401.1"/>
    <property type="molecule type" value="Genomic_DNA"/>
</dbReference>
<evidence type="ECO:0000256" key="1">
    <source>
        <dbReference type="SAM" id="MobiDB-lite"/>
    </source>
</evidence>
<feature type="chain" id="PRO_5016283695" evidence="2">
    <location>
        <begin position="23"/>
        <end position="126"/>
    </location>
</feature>
<protein>
    <submittedName>
        <fullName evidence="3">Uncharacterized protein</fullName>
    </submittedName>
</protein>
<name>A0A318NU11_SERPL</name>